<gene>
    <name evidence="1" type="ORF">FPZ44_24350</name>
</gene>
<protein>
    <submittedName>
        <fullName evidence="1">Uncharacterized protein</fullName>
    </submittedName>
</protein>
<organism evidence="1 2">
    <name type="scientific">Paenibacillus agilis</name>
    <dbReference type="NCBI Taxonomy" id="3020863"/>
    <lineage>
        <taxon>Bacteria</taxon>
        <taxon>Bacillati</taxon>
        <taxon>Bacillota</taxon>
        <taxon>Bacilli</taxon>
        <taxon>Bacillales</taxon>
        <taxon>Paenibacillaceae</taxon>
        <taxon>Paenibacillus</taxon>
    </lineage>
</organism>
<keyword evidence="2" id="KW-1185">Reference proteome</keyword>
<dbReference type="Proteomes" id="UP000318102">
    <property type="component" value="Unassembled WGS sequence"/>
</dbReference>
<evidence type="ECO:0000313" key="2">
    <source>
        <dbReference type="Proteomes" id="UP000318102"/>
    </source>
</evidence>
<dbReference type="EMBL" id="VNJK01000006">
    <property type="protein sequence ID" value="TVX86074.1"/>
    <property type="molecule type" value="Genomic_DNA"/>
</dbReference>
<dbReference type="AlphaFoldDB" id="A0A559IEI5"/>
<evidence type="ECO:0000313" key="1">
    <source>
        <dbReference type="EMBL" id="TVX86074.1"/>
    </source>
</evidence>
<proteinExistence type="predicted"/>
<accession>A0A559IEI5</accession>
<sequence length="218" mass="24811">MDLTLYQKMIGANNSNMTQAYINDSISHVNDMFSKSPSYRKVVIDGVDSDCIINRKKSHQMDLLLRPNFTIDKGSYVVLGLNTFIVMDFIENEIYPKANVNLCNRSLRWKDSQGEIKEYKCFVTGTTYEEDDAKIVYNSDGELTVQVQFNDDTKAIKPQMRFIFDESVYEVTSIDTASKVYNGKGFMKLILKFTNTTDTDDKDNQIADSSGNSGWGGW</sequence>
<reference evidence="1 2" key="1">
    <citation type="submission" date="2019-07" db="EMBL/GenBank/DDBJ databases">
        <authorList>
            <person name="Kim J."/>
        </authorList>
    </citation>
    <scope>NUCLEOTIDE SEQUENCE [LARGE SCALE GENOMIC DNA]</scope>
    <source>
        <strain evidence="1 2">N4</strain>
    </source>
</reference>
<dbReference type="RefSeq" id="WP_144994883.1">
    <property type="nucleotide sequence ID" value="NZ_VNJK01000006.1"/>
</dbReference>
<dbReference type="OrthoDB" id="2576597at2"/>
<name>A0A559IEI5_9BACL</name>
<comment type="caution">
    <text evidence="1">The sequence shown here is derived from an EMBL/GenBank/DDBJ whole genome shotgun (WGS) entry which is preliminary data.</text>
</comment>